<dbReference type="Proteomes" id="UP000032811">
    <property type="component" value="Chromosome 1"/>
</dbReference>
<dbReference type="InterPro" id="IPR000055">
    <property type="entry name" value="Restrct_endonuc_typeI_TRD"/>
</dbReference>
<evidence type="ECO:0000256" key="1">
    <source>
        <dbReference type="ARBA" id="ARBA00010923"/>
    </source>
</evidence>
<gene>
    <name evidence="5" type="ORF">ATCC9714_10581</name>
</gene>
<organism evidence="5 6">
    <name type="scientific">Paraclostridium sordellii</name>
    <name type="common">Clostridium sordellii</name>
    <dbReference type="NCBI Taxonomy" id="1505"/>
    <lineage>
        <taxon>Bacteria</taxon>
        <taxon>Bacillati</taxon>
        <taxon>Bacillota</taxon>
        <taxon>Clostridia</taxon>
        <taxon>Peptostreptococcales</taxon>
        <taxon>Peptostreptococcaceae</taxon>
        <taxon>Paraclostridium</taxon>
    </lineage>
</organism>
<sequence length="341" mass="39904">MKLSNREWKPFKIEKLFAVNKGIYLNNKNIIDGNIPYITATSTNNGINDFIGNGVLFSKDTITIEKISLSAYYQPHDYYCSHDVSVIQNENLDKYISLFVATMIKRQGIKYSYGRQAQMNVVKRETIFLPVDDSNNPDWSFMRDYIKKHYEDKEKAYEKYVKEVVKTIKYKSIVPLNEKTWEEFFLTDLFPVIKRGKRLTKANQIDGNIPYISSTSLNNGVDNYISNDKNVRKFSDCLTIANSGSVGASFYQPFEFIASDHITHLKNDDMNKYVYLFIATLTSRLSGKYNFNREINDKRISREKIVLPINKLGNPDYEYMEQYIKNIMIDKYEQYNLKNNN</sequence>
<dbReference type="Pfam" id="PF01420">
    <property type="entry name" value="Methylase_S"/>
    <property type="match status" value="2"/>
</dbReference>
<accession>A0ABP1XP79</accession>
<dbReference type="SUPFAM" id="SSF116734">
    <property type="entry name" value="DNA methylase specificity domain"/>
    <property type="match status" value="2"/>
</dbReference>
<reference evidence="5 6" key="1">
    <citation type="submission" date="2014-11" db="EMBL/GenBank/DDBJ databases">
        <authorList>
            <person name="Aslett M.A."/>
            <person name="De Silva N."/>
        </authorList>
    </citation>
    <scope>NUCLEOTIDE SEQUENCE [LARGE SCALE GENOMIC DNA]</scope>
    <source>
        <strain evidence="5 6">ATCC9714</strain>
    </source>
</reference>
<dbReference type="RefSeq" id="WP_057544662.1">
    <property type="nucleotide sequence ID" value="NZ_CDNJ01000003.1"/>
</dbReference>
<evidence type="ECO:0000256" key="3">
    <source>
        <dbReference type="ARBA" id="ARBA00023125"/>
    </source>
</evidence>
<protein>
    <recommendedName>
        <fullName evidence="4">Type I restriction modification DNA specificity domain-containing protein</fullName>
    </recommendedName>
</protein>
<keyword evidence="6" id="KW-1185">Reference proteome</keyword>
<feature type="domain" description="Type I restriction modification DNA specificity" evidence="4">
    <location>
        <begin position="6"/>
        <end position="147"/>
    </location>
</feature>
<dbReference type="Gene3D" id="3.90.220.20">
    <property type="entry name" value="DNA methylase specificity domains"/>
    <property type="match status" value="2"/>
</dbReference>
<keyword evidence="2" id="KW-0680">Restriction system</keyword>
<dbReference type="GeneID" id="97536922"/>
<keyword evidence="3" id="KW-0238">DNA-binding</keyword>
<dbReference type="EMBL" id="LN679998">
    <property type="protein sequence ID" value="CEJ73170.1"/>
    <property type="molecule type" value="Genomic_DNA"/>
</dbReference>
<proteinExistence type="inferred from homology"/>
<comment type="similarity">
    <text evidence="1">Belongs to the type-I restriction system S methylase family.</text>
</comment>
<evidence type="ECO:0000313" key="6">
    <source>
        <dbReference type="Proteomes" id="UP000032811"/>
    </source>
</evidence>
<evidence type="ECO:0000256" key="2">
    <source>
        <dbReference type="ARBA" id="ARBA00022747"/>
    </source>
</evidence>
<evidence type="ECO:0000313" key="5">
    <source>
        <dbReference type="EMBL" id="CEJ73170.1"/>
    </source>
</evidence>
<dbReference type="InterPro" id="IPR044946">
    <property type="entry name" value="Restrct_endonuc_typeI_TRD_sf"/>
</dbReference>
<name>A0ABP1XP79_PARSO</name>
<feature type="domain" description="Type I restriction modification DNA specificity" evidence="4">
    <location>
        <begin position="179"/>
        <end position="331"/>
    </location>
</feature>
<evidence type="ECO:0000259" key="4">
    <source>
        <dbReference type="Pfam" id="PF01420"/>
    </source>
</evidence>